<evidence type="ECO:0000259" key="1">
    <source>
        <dbReference type="Pfam" id="PF10686"/>
    </source>
</evidence>
<evidence type="ECO:0000313" key="2">
    <source>
        <dbReference type="EMBL" id="SVC18973.1"/>
    </source>
</evidence>
<dbReference type="Pfam" id="PF10686">
    <property type="entry name" value="YAcAr"/>
    <property type="match status" value="1"/>
</dbReference>
<gene>
    <name evidence="2" type="ORF">METZ01_LOCUS271827</name>
</gene>
<dbReference type="SUPFAM" id="SSF102405">
    <property type="entry name" value="MCP/YpsA-like"/>
    <property type="match status" value="1"/>
</dbReference>
<name>A0A382K626_9ZZZZ</name>
<protein>
    <recommendedName>
        <fullName evidence="1">YspA cpYpsA-related SLOG domain-containing protein</fullName>
    </recommendedName>
</protein>
<reference evidence="2" key="1">
    <citation type="submission" date="2018-05" db="EMBL/GenBank/DDBJ databases">
        <authorList>
            <person name="Lanie J.A."/>
            <person name="Ng W.-L."/>
            <person name="Kazmierczak K.M."/>
            <person name="Andrzejewski T.M."/>
            <person name="Davidsen T.M."/>
            <person name="Wayne K.J."/>
            <person name="Tettelin H."/>
            <person name="Glass J.I."/>
            <person name="Rusch D."/>
            <person name="Podicherti R."/>
            <person name="Tsui H.-C.T."/>
            <person name="Winkler M.E."/>
        </authorList>
    </citation>
    <scope>NUCLEOTIDE SEQUENCE</scope>
</reference>
<feature type="domain" description="YspA cpYpsA-related SLOG" evidence="1">
    <location>
        <begin position="2"/>
        <end position="71"/>
    </location>
</feature>
<organism evidence="2">
    <name type="scientific">marine metagenome</name>
    <dbReference type="NCBI Taxonomy" id="408172"/>
    <lineage>
        <taxon>unclassified sequences</taxon>
        <taxon>metagenomes</taxon>
        <taxon>ecological metagenomes</taxon>
    </lineage>
</organism>
<dbReference type="Gene3D" id="3.40.50.450">
    <property type="match status" value="1"/>
</dbReference>
<dbReference type="EMBL" id="UINC01078164">
    <property type="protein sequence ID" value="SVC18973.1"/>
    <property type="molecule type" value="Genomic_DNA"/>
</dbReference>
<proteinExistence type="predicted"/>
<sequence>VKIIIAGSRDITDYSIIESGMKKIKEKYLNDVLPHGLTILSGCARGVDTLAIQWAETHNADVHKYPANWSHFGKSAGYRRNDQMAKHGDLLVAFWDKKSKGTKHMIECAQDKKIPVEVFECPA</sequence>
<dbReference type="AlphaFoldDB" id="A0A382K626"/>
<dbReference type="InterPro" id="IPR019627">
    <property type="entry name" value="YAcAr"/>
</dbReference>
<feature type="non-terminal residue" evidence="2">
    <location>
        <position position="1"/>
    </location>
</feature>
<accession>A0A382K626</accession>